<dbReference type="EMBL" id="GBRH01178462">
    <property type="protein sequence ID" value="JAE19434.1"/>
    <property type="molecule type" value="Transcribed_RNA"/>
</dbReference>
<name>A0A0A9G7I3_ARUDO</name>
<reference evidence="2" key="1">
    <citation type="submission" date="2014-09" db="EMBL/GenBank/DDBJ databases">
        <authorList>
            <person name="Magalhaes I.L.F."/>
            <person name="Oliveira U."/>
            <person name="Santos F.R."/>
            <person name="Vidigal T.H.D.A."/>
            <person name="Brescovit A.D."/>
            <person name="Santos A.J."/>
        </authorList>
    </citation>
    <scope>NUCLEOTIDE SEQUENCE</scope>
    <source>
        <tissue evidence="2">Shoot tissue taken approximately 20 cm above the soil surface</tissue>
    </source>
</reference>
<protein>
    <submittedName>
        <fullName evidence="2">Uncharacterized protein</fullName>
    </submittedName>
</protein>
<keyword evidence="1" id="KW-0472">Membrane</keyword>
<evidence type="ECO:0000256" key="1">
    <source>
        <dbReference type="SAM" id="Phobius"/>
    </source>
</evidence>
<feature type="transmembrane region" description="Helical" evidence="1">
    <location>
        <begin position="44"/>
        <end position="62"/>
    </location>
</feature>
<keyword evidence="1" id="KW-0812">Transmembrane</keyword>
<organism evidence="2">
    <name type="scientific">Arundo donax</name>
    <name type="common">Giant reed</name>
    <name type="synonym">Donax arundinaceus</name>
    <dbReference type="NCBI Taxonomy" id="35708"/>
    <lineage>
        <taxon>Eukaryota</taxon>
        <taxon>Viridiplantae</taxon>
        <taxon>Streptophyta</taxon>
        <taxon>Embryophyta</taxon>
        <taxon>Tracheophyta</taxon>
        <taxon>Spermatophyta</taxon>
        <taxon>Magnoliopsida</taxon>
        <taxon>Liliopsida</taxon>
        <taxon>Poales</taxon>
        <taxon>Poaceae</taxon>
        <taxon>PACMAD clade</taxon>
        <taxon>Arundinoideae</taxon>
        <taxon>Arundineae</taxon>
        <taxon>Arundo</taxon>
    </lineage>
</organism>
<dbReference type="AlphaFoldDB" id="A0A0A9G7I3"/>
<accession>A0A0A9G7I3</accession>
<evidence type="ECO:0000313" key="2">
    <source>
        <dbReference type="EMBL" id="JAE19434.1"/>
    </source>
</evidence>
<reference evidence="2" key="2">
    <citation type="journal article" date="2015" name="Data Brief">
        <title>Shoot transcriptome of the giant reed, Arundo donax.</title>
        <authorList>
            <person name="Barrero R.A."/>
            <person name="Guerrero F.D."/>
            <person name="Moolhuijzen P."/>
            <person name="Goolsby J.A."/>
            <person name="Tidwell J."/>
            <person name="Bellgard S.E."/>
            <person name="Bellgard M.I."/>
        </authorList>
    </citation>
    <scope>NUCLEOTIDE SEQUENCE</scope>
    <source>
        <tissue evidence="2">Shoot tissue taken approximately 20 cm above the soil surface</tissue>
    </source>
</reference>
<sequence>MLVILNKHFHVRRKNIVFVYINIFYFILINLLNKLYTIDENNLLELKFSIYFIVYIAKILVINL</sequence>
<keyword evidence="1" id="KW-1133">Transmembrane helix</keyword>
<feature type="transmembrane region" description="Helical" evidence="1">
    <location>
        <begin position="15"/>
        <end position="32"/>
    </location>
</feature>
<proteinExistence type="predicted"/>